<dbReference type="SFLD" id="SFLDG00358">
    <property type="entry name" value="Main_(cytGST)"/>
    <property type="match status" value="1"/>
</dbReference>
<dbReference type="InterPro" id="IPR004046">
    <property type="entry name" value="GST_C"/>
</dbReference>
<evidence type="ECO:0000259" key="8">
    <source>
        <dbReference type="PROSITE" id="PS50405"/>
    </source>
</evidence>
<keyword evidence="3 9" id="KW-0808">Transferase</keyword>
<comment type="catalytic activity">
    <reaction evidence="4">
        <text>RX + glutathione = an S-substituted glutathione + a halide anion + H(+)</text>
        <dbReference type="Rhea" id="RHEA:16437"/>
        <dbReference type="ChEBI" id="CHEBI:15378"/>
        <dbReference type="ChEBI" id="CHEBI:16042"/>
        <dbReference type="ChEBI" id="CHEBI:17792"/>
        <dbReference type="ChEBI" id="CHEBI:57925"/>
        <dbReference type="ChEBI" id="CHEBI:90779"/>
        <dbReference type="EC" id="2.5.1.18"/>
    </reaction>
</comment>
<dbReference type="GO" id="GO:0004364">
    <property type="term" value="F:glutathione transferase activity"/>
    <property type="evidence" value="ECO:0007669"/>
    <property type="project" value="UniProtKB-EC"/>
</dbReference>
<dbReference type="PANTHER" id="PTHR44051">
    <property type="entry name" value="GLUTATHIONE S-TRANSFERASE-RELATED"/>
    <property type="match status" value="1"/>
</dbReference>
<dbReference type="SFLD" id="SFLDG01151">
    <property type="entry name" value="Main.2:_Nu-like"/>
    <property type="match status" value="1"/>
</dbReference>
<dbReference type="PROSITE" id="PS50405">
    <property type="entry name" value="GST_CTER"/>
    <property type="match status" value="1"/>
</dbReference>
<dbReference type="EMBL" id="ML119139">
    <property type="protein sequence ID" value="RPB10875.1"/>
    <property type="molecule type" value="Genomic_DNA"/>
</dbReference>
<dbReference type="InterPro" id="IPR010987">
    <property type="entry name" value="Glutathione-S-Trfase_C-like"/>
</dbReference>
<accession>A0A3N4KYP1</accession>
<organism evidence="9 10">
    <name type="scientific">Morchella conica CCBAS932</name>
    <dbReference type="NCBI Taxonomy" id="1392247"/>
    <lineage>
        <taxon>Eukaryota</taxon>
        <taxon>Fungi</taxon>
        <taxon>Dikarya</taxon>
        <taxon>Ascomycota</taxon>
        <taxon>Pezizomycotina</taxon>
        <taxon>Pezizomycetes</taxon>
        <taxon>Pezizales</taxon>
        <taxon>Morchellaceae</taxon>
        <taxon>Morchella</taxon>
    </lineage>
</organism>
<name>A0A3N4KYP1_9PEZI</name>
<dbReference type="InterPro" id="IPR040079">
    <property type="entry name" value="Glutathione_S-Trfase"/>
</dbReference>
<reference evidence="9 10" key="1">
    <citation type="journal article" date="2018" name="Nat. Ecol. Evol.">
        <title>Pezizomycetes genomes reveal the molecular basis of ectomycorrhizal truffle lifestyle.</title>
        <authorList>
            <person name="Murat C."/>
            <person name="Payen T."/>
            <person name="Noel B."/>
            <person name="Kuo A."/>
            <person name="Morin E."/>
            <person name="Chen J."/>
            <person name="Kohler A."/>
            <person name="Krizsan K."/>
            <person name="Balestrini R."/>
            <person name="Da Silva C."/>
            <person name="Montanini B."/>
            <person name="Hainaut M."/>
            <person name="Levati E."/>
            <person name="Barry K.W."/>
            <person name="Belfiori B."/>
            <person name="Cichocki N."/>
            <person name="Clum A."/>
            <person name="Dockter R.B."/>
            <person name="Fauchery L."/>
            <person name="Guy J."/>
            <person name="Iotti M."/>
            <person name="Le Tacon F."/>
            <person name="Lindquist E.A."/>
            <person name="Lipzen A."/>
            <person name="Malagnac F."/>
            <person name="Mello A."/>
            <person name="Molinier V."/>
            <person name="Miyauchi S."/>
            <person name="Poulain J."/>
            <person name="Riccioni C."/>
            <person name="Rubini A."/>
            <person name="Sitrit Y."/>
            <person name="Splivallo R."/>
            <person name="Traeger S."/>
            <person name="Wang M."/>
            <person name="Zifcakova L."/>
            <person name="Wipf D."/>
            <person name="Zambonelli A."/>
            <person name="Paolocci F."/>
            <person name="Nowrousian M."/>
            <person name="Ottonello S."/>
            <person name="Baldrian P."/>
            <person name="Spatafora J.W."/>
            <person name="Henrissat B."/>
            <person name="Nagy L.G."/>
            <person name="Aury J.M."/>
            <person name="Wincker P."/>
            <person name="Grigoriev I.V."/>
            <person name="Bonfante P."/>
            <person name="Martin F.M."/>
        </authorList>
    </citation>
    <scope>NUCLEOTIDE SEQUENCE [LARGE SCALE GENOMIC DNA]</scope>
    <source>
        <strain evidence="9 10">CCBAS932</strain>
    </source>
</reference>
<dbReference type="FunFam" id="1.20.1050.130:FF:000016">
    <property type="entry name" value="Glutathione S-transferase 1"/>
    <property type="match status" value="1"/>
</dbReference>
<dbReference type="EC" id="2.5.1.18" evidence="2"/>
<protein>
    <recommendedName>
        <fullName evidence="2">glutathione transferase</fullName>
        <ecNumber evidence="2">2.5.1.18</ecNumber>
    </recommendedName>
</protein>
<dbReference type="SUPFAM" id="SSF47616">
    <property type="entry name" value="GST C-terminal domain-like"/>
    <property type="match status" value="1"/>
</dbReference>
<dbReference type="Gene3D" id="1.20.1050.130">
    <property type="match status" value="1"/>
</dbReference>
<dbReference type="STRING" id="1392247.A0A3N4KYP1"/>
<dbReference type="PANTHER" id="PTHR44051:SF3">
    <property type="entry name" value="TRANSCRIPTIONAL REGULATOR URE2"/>
    <property type="match status" value="1"/>
</dbReference>
<comment type="similarity">
    <text evidence="1 6">Belongs to the GST superfamily.</text>
</comment>
<dbReference type="SFLD" id="SFLDS00019">
    <property type="entry name" value="Glutathione_Transferase_(cytos"/>
    <property type="match status" value="1"/>
</dbReference>
<evidence type="ECO:0000256" key="1">
    <source>
        <dbReference type="ARBA" id="ARBA00007409"/>
    </source>
</evidence>
<evidence type="ECO:0000256" key="3">
    <source>
        <dbReference type="ARBA" id="ARBA00022679"/>
    </source>
</evidence>
<evidence type="ECO:0000313" key="9">
    <source>
        <dbReference type="EMBL" id="RPB10875.1"/>
    </source>
</evidence>
<comment type="function">
    <text evidence="5">Involved in the oxidative stress response and detoxification.</text>
</comment>
<dbReference type="Proteomes" id="UP000277580">
    <property type="component" value="Unassembled WGS sequence"/>
</dbReference>
<dbReference type="AlphaFoldDB" id="A0A3N4KYP1"/>
<gene>
    <name evidence="9" type="ORF">P167DRAFT_525080</name>
</gene>
<dbReference type="InterPro" id="IPR036249">
    <property type="entry name" value="Thioredoxin-like_sf"/>
</dbReference>
<dbReference type="InParanoid" id="A0A3N4KYP1"/>
<dbReference type="InterPro" id="IPR036282">
    <property type="entry name" value="Glutathione-S-Trfase_C_sf"/>
</dbReference>
<dbReference type="PROSITE" id="PS50404">
    <property type="entry name" value="GST_NTER"/>
    <property type="match status" value="1"/>
</dbReference>
<dbReference type="Pfam" id="PF02798">
    <property type="entry name" value="GST_N"/>
    <property type="match status" value="1"/>
</dbReference>
<evidence type="ECO:0000256" key="6">
    <source>
        <dbReference type="RuleBase" id="RU003494"/>
    </source>
</evidence>
<feature type="domain" description="GST C-terminal" evidence="8">
    <location>
        <begin position="96"/>
        <end position="225"/>
    </location>
</feature>
<evidence type="ECO:0000256" key="4">
    <source>
        <dbReference type="ARBA" id="ARBA00047960"/>
    </source>
</evidence>
<dbReference type="SUPFAM" id="SSF52833">
    <property type="entry name" value="Thioredoxin-like"/>
    <property type="match status" value="1"/>
</dbReference>
<dbReference type="GO" id="GO:0005634">
    <property type="term" value="C:nucleus"/>
    <property type="evidence" value="ECO:0007669"/>
    <property type="project" value="UniProtKB-ARBA"/>
</dbReference>
<proteinExistence type="inferred from homology"/>
<dbReference type="GO" id="GO:0005737">
    <property type="term" value="C:cytoplasm"/>
    <property type="evidence" value="ECO:0007669"/>
    <property type="project" value="UniProtKB-ARBA"/>
</dbReference>
<dbReference type="Pfam" id="PF00043">
    <property type="entry name" value="GST_C"/>
    <property type="match status" value="1"/>
</dbReference>
<evidence type="ECO:0000259" key="7">
    <source>
        <dbReference type="PROSITE" id="PS50404"/>
    </source>
</evidence>
<evidence type="ECO:0000256" key="2">
    <source>
        <dbReference type="ARBA" id="ARBA00012452"/>
    </source>
</evidence>
<evidence type="ECO:0000313" key="10">
    <source>
        <dbReference type="Proteomes" id="UP000277580"/>
    </source>
</evidence>
<dbReference type="InterPro" id="IPR004045">
    <property type="entry name" value="Glutathione_S-Trfase_N"/>
</dbReference>
<dbReference type="CDD" id="cd03048">
    <property type="entry name" value="GST_N_Ure2p_like"/>
    <property type="match status" value="1"/>
</dbReference>
<dbReference type="FunCoup" id="A0A3N4KYP1">
    <property type="interactions" value="662"/>
</dbReference>
<sequence>MTTPSLTLYSHRSGPNPYKVAIILDELSLPYNTVFIEMDGSQKASPYIDLCPNGRMPALVDHSNNDYTIWESGAIILYIVSKYDTEHKISFSKEMDDELTGQALQWLMFQMSGQGPYWGQAVWFSRYHPGDKIPSAIERYTKEIRRVLGVIDLELRRGNKEWLVGGKCSYADLSFVPWNLYTETYFEGTAVDGWREELPYAAAWHSRLMERPAVKVNKERREAAIAAGAPAK</sequence>
<keyword evidence="10" id="KW-1185">Reference proteome</keyword>
<dbReference type="OrthoDB" id="422574at2759"/>
<evidence type="ECO:0000256" key="5">
    <source>
        <dbReference type="ARBA" id="ARBA00060024"/>
    </source>
</evidence>
<feature type="domain" description="GST N-terminal" evidence="7">
    <location>
        <begin position="4"/>
        <end position="87"/>
    </location>
</feature>